<name>A0AA37TJH6_9HYPH</name>
<accession>A0AA37TJH6</accession>
<gene>
    <name evidence="2" type="ORF">GCM10007890_43980</name>
</gene>
<dbReference type="Proteomes" id="UP001157440">
    <property type="component" value="Unassembled WGS sequence"/>
</dbReference>
<evidence type="ECO:0000313" key="3">
    <source>
        <dbReference type="Proteomes" id="UP001157440"/>
    </source>
</evidence>
<dbReference type="AlphaFoldDB" id="A0AA37TJH6"/>
<comment type="caution">
    <text evidence="2">The sequence shown here is derived from an EMBL/GenBank/DDBJ whole genome shotgun (WGS) entry which is preliminary data.</text>
</comment>
<feature type="compositionally biased region" description="Polar residues" evidence="1">
    <location>
        <begin position="7"/>
        <end position="18"/>
    </location>
</feature>
<dbReference type="EMBL" id="BSPL01000023">
    <property type="protein sequence ID" value="GLS72383.1"/>
    <property type="molecule type" value="Genomic_DNA"/>
</dbReference>
<sequence length="110" mass="11991">MPDLVSRSGNALGQQLQASDCGDGEPWKKDNGRAAECLQAPERFRGDHAVSGIMRKLAEAGCGAVNGSPEDGNHTTSYEAGHQNDERSVFEPGIFKEFHRQCRHKDHAQS</sequence>
<proteinExistence type="predicted"/>
<feature type="region of interest" description="Disordered" evidence="1">
    <location>
        <begin position="1"/>
        <end position="27"/>
    </location>
</feature>
<organism evidence="2 3">
    <name type="scientific">Methylobacterium tardum</name>
    <dbReference type="NCBI Taxonomy" id="374432"/>
    <lineage>
        <taxon>Bacteria</taxon>
        <taxon>Pseudomonadati</taxon>
        <taxon>Pseudomonadota</taxon>
        <taxon>Alphaproteobacteria</taxon>
        <taxon>Hyphomicrobiales</taxon>
        <taxon>Methylobacteriaceae</taxon>
        <taxon>Methylobacterium</taxon>
    </lineage>
</organism>
<evidence type="ECO:0000256" key="1">
    <source>
        <dbReference type="SAM" id="MobiDB-lite"/>
    </source>
</evidence>
<feature type="region of interest" description="Disordered" evidence="1">
    <location>
        <begin position="66"/>
        <end position="87"/>
    </location>
</feature>
<evidence type="ECO:0000313" key="2">
    <source>
        <dbReference type="EMBL" id="GLS72383.1"/>
    </source>
</evidence>
<dbReference type="RefSeq" id="WP_238195303.1">
    <property type="nucleotide sequence ID" value="NZ_BPQZ01000004.1"/>
</dbReference>
<keyword evidence="3" id="KW-1185">Reference proteome</keyword>
<protein>
    <submittedName>
        <fullName evidence="2">Uncharacterized protein</fullName>
    </submittedName>
</protein>
<reference evidence="3" key="1">
    <citation type="journal article" date="2019" name="Int. J. Syst. Evol. Microbiol.">
        <title>The Global Catalogue of Microorganisms (GCM) 10K type strain sequencing project: providing services to taxonomists for standard genome sequencing and annotation.</title>
        <authorList>
            <consortium name="The Broad Institute Genomics Platform"/>
            <consortium name="The Broad Institute Genome Sequencing Center for Infectious Disease"/>
            <person name="Wu L."/>
            <person name="Ma J."/>
        </authorList>
    </citation>
    <scope>NUCLEOTIDE SEQUENCE [LARGE SCALE GENOMIC DNA]</scope>
    <source>
        <strain evidence="3">NBRC 103632</strain>
    </source>
</reference>